<evidence type="ECO:0000256" key="2">
    <source>
        <dbReference type="ARBA" id="ARBA00022692"/>
    </source>
</evidence>
<name>A0AAV2QI37_MEGNR</name>
<proteinExistence type="predicted"/>
<dbReference type="GO" id="GO:0016020">
    <property type="term" value="C:membrane"/>
    <property type="evidence" value="ECO:0007669"/>
    <property type="project" value="UniProtKB-SubCell"/>
</dbReference>
<dbReference type="Proteomes" id="UP001497623">
    <property type="component" value="Unassembled WGS sequence"/>
</dbReference>
<evidence type="ECO:0000313" key="6">
    <source>
        <dbReference type="EMBL" id="CAL4084097.1"/>
    </source>
</evidence>
<evidence type="ECO:0000313" key="7">
    <source>
        <dbReference type="Proteomes" id="UP001497623"/>
    </source>
</evidence>
<comment type="caution">
    <text evidence="6">The sequence shown here is derived from an EMBL/GenBank/DDBJ whole genome shotgun (WGS) entry which is preliminary data.</text>
</comment>
<dbReference type="PANTHER" id="PTHR13659:SF5">
    <property type="entry name" value="PROTEIN FAM8A1"/>
    <property type="match status" value="1"/>
</dbReference>
<protein>
    <recommendedName>
        <fullName evidence="5">RDD domain-containing protein</fullName>
    </recommendedName>
</protein>
<evidence type="ECO:0000256" key="3">
    <source>
        <dbReference type="ARBA" id="ARBA00022989"/>
    </source>
</evidence>
<dbReference type="InterPro" id="IPR010432">
    <property type="entry name" value="RDD"/>
</dbReference>
<dbReference type="EMBL" id="CAXKWB010006731">
    <property type="protein sequence ID" value="CAL4084097.1"/>
    <property type="molecule type" value="Genomic_DNA"/>
</dbReference>
<feature type="non-terminal residue" evidence="6">
    <location>
        <position position="246"/>
    </location>
</feature>
<dbReference type="Pfam" id="PF06271">
    <property type="entry name" value="RDD"/>
    <property type="match status" value="1"/>
</dbReference>
<organism evidence="6 7">
    <name type="scientific">Meganyctiphanes norvegica</name>
    <name type="common">Northern krill</name>
    <name type="synonym">Thysanopoda norvegica</name>
    <dbReference type="NCBI Taxonomy" id="48144"/>
    <lineage>
        <taxon>Eukaryota</taxon>
        <taxon>Metazoa</taxon>
        <taxon>Ecdysozoa</taxon>
        <taxon>Arthropoda</taxon>
        <taxon>Crustacea</taxon>
        <taxon>Multicrustacea</taxon>
        <taxon>Malacostraca</taxon>
        <taxon>Eumalacostraca</taxon>
        <taxon>Eucarida</taxon>
        <taxon>Euphausiacea</taxon>
        <taxon>Euphausiidae</taxon>
        <taxon>Meganyctiphanes</taxon>
    </lineage>
</organism>
<accession>A0AAV2QI37</accession>
<gene>
    <name evidence="6" type="ORF">MNOR_LOCUS12316</name>
</gene>
<comment type="subcellular location">
    <subcellularLocation>
        <location evidence="1">Membrane</location>
        <topology evidence="1">Multi-pass membrane protein</topology>
    </subcellularLocation>
</comment>
<dbReference type="AlphaFoldDB" id="A0AAV2QI37"/>
<keyword evidence="7" id="KW-1185">Reference proteome</keyword>
<keyword evidence="2" id="KW-0812">Transmembrane</keyword>
<evidence type="ECO:0000256" key="1">
    <source>
        <dbReference type="ARBA" id="ARBA00004141"/>
    </source>
</evidence>
<dbReference type="PANTHER" id="PTHR13659">
    <property type="entry name" value="AUTOSOMAL HIGHLY CONSERVED PROTEIN"/>
    <property type="match status" value="1"/>
</dbReference>
<evidence type="ECO:0000256" key="4">
    <source>
        <dbReference type="ARBA" id="ARBA00023136"/>
    </source>
</evidence>
<dbReference type="InterPro" id="IPR039871">
    <property type="entry name" value="FAM8A1"/>
</dbReference>
<sequence length="246" mass="27457">MAQLSGLLRLTRSRLTRSRLTRSWQLKVQVDQVDQVQVDQVDQSGLPELTKQVTQCNGVEYGIPPLWKRLAAESIDFLLLFAIKLVVTFAAVDAFDLLLVSDKGDIENICQFCLGYYKLRLDKVIIKKVFHCGCGAARRRALCLHRGSGGSGGATPGKKLLGLRVVRCEWAAPTLGERALVFPSTDLGFGRAVVRSVVKNFSLTFLFPICFTLFAFQHNRTVYDIIAGSIVVEDLPNQRNMVRRNN</sequence>
<keyword evidence="4" id="KW-0472">Membrane</keyword>
<keyword evidence="3" id="KW-1133">Transmembrane helix</keyword>
<evidence type="ECO:0000259" key="5">
    <source>
        <dbReference type="Pfam" id="PF06271"/>
    </source>
</evidence>
<reference evidence="6 7" key="1">
    <citation type="submission" date="2024-05" db="EMBL/GenBank/DDBJ databases">
        <authorList>
            <person name="Wallberg A."/>
        </authorList>
    </citation>
    <scope>NUCLEOTIDE SEQUENCE [LARGE SCALE GENOMIC DNA]</scope>
</reference>
<feature type="domain" description="RDD" evidence="5">
    <location>
        <begin position="151"/>
        <end position="228"/>
    </location>
</feature>